<keyword evidence="1" id="KW-0472">Membrane</keyword>
<keyword evidence="3" id="KW-1185">Reference proteome</keyword>
<sequence>MTTAAGSAFDLAWEPKRALTLKAARRRSRLIAALRRFFVAGAGASFAAVFVFMALHAIQGGFNAGQYAAAEPLRMINPRFIGRTENGGPYQLSAEMAERAVGENQPIELVAPVYRTEAGTIMLAPRGIYDERAQTVIFDGEVLFSDRNGNRFTTPNMVVDLEKGTLTGRGGVTGAGPLGVLQAGSYELRDSDRALVLGGGVRGQIPDREQQNGETPQ</sequence>
<evidence type="ECO:0000256" key="1">
    <source>
        <dbReference type="SAM" id="Phobius"/>
    </source>
</evidence>
<organism evidence="2 3">
    <name type="scientific">Candidatus Viadribacter manganicus</name>
    <dbReference type="NCBI Taxonomy" id="1759059"/>
    <lineage>
        <taxon>Bacteria</taxon>
        <taxon>Pseudomonadati</taxon>
        <taxon>Pseudomonadota</taxon>
        <taxon>Alphaproteobacteria</taxon>
        <taxon>Hyphomonadales</taxon>
        <taxon>Hyphomonadaceae</taxon>
        <taxon>Candidatus Viadribacter</taxon>
    </lineage>
</organism>
<gene>
    <name evidence="2" type="ORF">ATE48_08455</name>
</gene>
<dbReference type="Proteomes" id="UP000092498">
    <property type="component" value="Chromosome"/>
</dbReference>
<protein>
    <recommendedName>
        <fullName evidence="4">LPS export ABC transporter periplasmic protein LptC</fullName>
    </recommendedName>
</protein>
<evidence type="ECO:0008006" key="4">
    <source>
        <dbReference type="Google" id="ProtNLM"/>
    </source>
</evidence>
<dbReference type="OrthoDB" id="7202252at2"/>
<name>A0A1B1AHB8_9PROT</name>
<evidence type="ECO:0000313" key="2">
    <source>
        <dbReference type="EMBL" id="ANP45948.1"/>
    </source>
</evidence>
<accession>A0A1B1AHB8</accession>
<dbReference type="InterPro" id="IPR010664">
    <property type="entry name" value="LipoPS_assembly_LptC-rel"/>
</dbReference>
<keyword evidence="1" id="KW-1133">Transmembrane helix</keyword>
<dbReference type="AlphaFoldDB" id="A0A1B1AHB8"/>
<dbReference type="RefSeq" id="WP_066770105.1">
    <property type="nucleotide sequence ID" value="NZ_CP013244.1"/>
</dbReference>
<evidence type="ECO:0000313" key="3">
    <source>
        <dbReference type="Proteomes" id="UP000092498"/>
    </source>
</evidence>
<dbReference type="Pfam" id="PF06835">
    <property type="entry name" value="LptC"/>
    <property type="match status" value="1"/>
</dbReference>
<keyword evidence="1" id="KW-0812">Transmembrane</keyword>
<dbReference type="KEGG" id="cbot:ATE48_08455"/>
<dbReference type="InParanoid" id="A0A1B1AHB8"/>
<dbReference type="EMBL" id="CP013244">
    <property type="protein sequence ID" value="ANP45948.1"/>
    <property type="molecule type" value="Genomic_DNA"/>
</dbReference>
<dbReference type="STRING" id="1759059.ATE48_08455"/>
<proteinExistence type="predicted"/>
<reference evidence="2 3" key="1">
    <citation type="submission" date="2015-11" db="EMBL/GenBank/DDBJ databases">
        <title>Whole-Genome Sequence of Candidatus Oderbacter manganicum from the National Park Lower Oder Valley, Germany.</title>
        <authorList>
            <person name="Braun B."/>
            <person name="Liere K."/>
            <person name="Szewzyk U."/>
        </authorList>
    </citation>
    <scope>NUCLEOTIDE SEQUENCE [LARGE SCALE GENOMIC DNA]</scope>
    <source>
        <strain evidence="2 3">OTSz_A_272</strain>
    </source>
</reference>
<feature type="transmembrane region" description="Helical" evidence="1">
    <location>
        <begin position="37"/>
        <end position="58"/>
    </location>
</feature>